<dbReference type="AlphaFoldDB" id="A0A067RCW2"/>
<protein>
    <submittedName>
        <fullName evidence="1">Uncharacterized protein</fullName>
    </submittedName>
</protein>
<organism evidence="1 2">
    <name type="scientific">Zootermopsis nevadensis</name>
    <name type="common">Dampwood termite</name>
    <dbReference type="NCBI Taxonomy" id="136037"/>
    <lineage>
        <taxon>Eukaryota</taxon>
        <taxon>Metazoa</taxon>
        <taxon>Ecdysozoa</taxon>
        <taxon>Arthropoda</taxon>
        <taxon>Hexapoda</taxon>
        <taxon>Insecta</taxon>
        <taxon>Pterygota</taxon>
        <taxon>Neoptera</taxon>
        <taxon>Polyneoptera</taxon>
        <taxon>Dictyoptera</taxon>
        <taxon>Blattodea</taxon>
        <taxon>Blattoidea</taxon>
        <taxon>Termitoidae</taxon>
        <taxon>Termopsidae</taxon>
        <taxon>Zootermopsis</taxon>
    </lineage>
</organism>
<evidence type="ECO:0000313" key="1">
    <source>
        <dbReference type="EMBL" id="KDR21582.1"/>
    </source>
</evidence>
<proteinExistence type="predicted"/>
<sequence>MSEPDGEGKTFAHTGNRTEVVQSIANRSTDTNIRDQIENGKEGTKDHLSCTFQNQLDFARRLDCGRLKMKHKTVFSRDVIIMSHELVETVNNIKSGTKAFRVQRGNEEGL</sequence>
<accession>A0A067RCW2</accession>
<dbReference type="InParanoid" id="A0A067RCW2"/>
<name>A0A067RCW2_ZOONE</name>
<gene>
    <name evidence="1" type="ORF">L798_01736</name>
</gene>
<dbReference type="EMBL" id="KK852549">
    <property type="protein sequence ID" value="KDR21582.1"/>
    <property type="molecule type" value="Genomic_DNA"/>
</dbReference>
<reference evidence="1 2" key="1">
    <citation type="journal article" date="2014" name="Nat. Commun.">
        <title>Molecular traces of alternative social organization in a termite genome.</title>
        <authorList>
            <person name="Terrapon N."/>
            <person name="Li C."/>
            <person name="Robertson H.M."/>
            <person name="Ji L."/>
            <person name="Meng X."/>
            <person name="Booth W."/>
            <person name="Chen Z."/>
            <person name="Childers C.P."/>
            <person name="Glastad K.M."/>
            <person name="Gokhale K."/>
            <person name="Gowin J."/>
            <person name="Gronenberg W."/>
            <person name="Hermansen R.A."/>
            <person name="Hu H."/>
            <person name="Hunt B.G."/>
            <person name="Huylmans A.K."/>
            <person name="Khalil S.M."/>
            <person name="Mitchell R.D."/>
            <person name="Munoz-Torres M.C."/>
            <person name="Mustard J.A."/>
            <person name="Pan H."/>
            <person name="Reese J.T."/>
            <person name="Scharf M.E."/>
            <person name="Sun F."/>
            <person name="Vogel H."/>
            <person name="Xiao J."/>
            <person name="Yang W."/>
            <person name="Yang Z."/>
            <person name="Yang Z."/>
            <person name="Zhou J."/>
            <person name="Zhu J."/>
            <person name="Brent C.S."/>
            <person name="Elsik C.G."/>
            <person name="Goodisman M.A."/>
            <person name="Liberles D.A."/>
            <person name="Roe R.M."/>
            <person name="Vargo E.L."/>
            <person name="Vilcinskas A."/>
            <person name="Wang J."/>
            <person name="Bornberg-Bauer E."/>
            <person name="Korb J."/>
            <person name="Zhang G."/>
            <person name="Liebig J."/>
        </authorList>
    </citation>
    <scope>NUCLEOTIDE SEQUENCE [LARGE SCALE GENOMIC DNA]</scope>
    <source>
        <tissue evidence="1">Whole organism</tissue>
    </source>
</reference>
<evidence type="ECO:0000313" key="2">
    <source>
        <dbReference type="Proteomes" id="UP000027135"/>
    </source>
</evidence>
<dbReference type="Proteomes" id="UP000027135">
    <property type="component" value="Unassembled WGS sequence"/>
</dbReference>
<keyword evidence="2" id="KW-1185">Reference proteome</keyword>